<organism evidence="1 2">
    <name type="scientific">Calocera cornea HHB12733</name>
    <dbReference type="NCBI Taxonomy" id="1353952"/>
    <lineage>
        <taxon>Eukaryota</taxon>
        <taxon>Fungi</taxon>
        <taxon>Dikarya</taxon>
        <taxon>Basidiomycota</taxon>
        <taxon>Agaricomycotina</taxon>
        <taxon>Dacrymycetes</taxon>
        <taxon>Dacrymycetales</taxon>
        <taxon>Dacrymycetaceae</taxon>
        <taxon>Calocera</taxon>
    </lineage>
</organism>
<reference evidence="1 2" key="1">
    <citation type="journal article" date="2016" name="Mol. Biol. Evol.">
        <title>Comparative Genomics of Early-Diverging Mushroom-Forming Fungi Provides Insights into the Origins of Lignocellulose Decay Capabilities.</title>
        <authorList>
            <person name="Nagy L.G."/>
            <person name="Riley R."/>
            <person name="Tritt A."/>
            <person name="Adam C."/>
            <person name="Daum C."/>
            <person name="Floudas D."/>
            <person name="Sun H."/>
            <person name="Yadav J.S."/>
            <person name="Pangilinan J."/>
            <person name="Larsson K.H."/>
            <person name="Matsuura K."/>
            <person name="Barry K."/>
            <person name="Labutti K."/>
            <person name="Kuo R."/>
            <person name="Ohm R.A."/>
            <person name="Bhattacharya S.S."/>
            <person name="Shirouzu T."/>
            <person name="Yoshinaga Y."/>
            <person name="Martin F.M."/>
            <person name="Grigoriev I.V."/>
            <person name="Hibbett D.S."/>
        </authorList>
    </citation>
    <scope>NUCLEOTIDE SEQUENCE [LARGE SCALE GENOMIC DNA]</scope>
    <source>
        <strain evidence="1 2">HHB12733</strain>
    </source>
</reference>
<gene>
    <name evidence="1" type="ORF">CALCODRAFT_416069</name>
</gene>
<sequence length="66" mass="7552">PDPSPPSSHPFIQHLATVFSAYQVGPHPPPIPKYDGPSDWQTELIQQNVDRLFRRLYDAEERLEGL</sequence>
<proteinExistence type="predicted"/>
<feature type="non-terminal residue" evidence="1">
    <location>
        <position position="66"/>
    </location>
</feature>
<feature type="non-terminal residue" evidence="1">
    <location>
        <position position="1"/>
    </location>
</feature>
<dbReference type="EMBL" id="KV423930">
    <property type="protein sequence ID" value="KZT60563.1"/>
    <property type="molecule type" value="Genomic_DNA"/>
</dbReference>
<name>A0A165IH00_9BASI</name>
<keyword evidence="2" id="KW-1185">Reference proteome</keyword>
<evidence type="ECO:0000313" key="1">
    <source>
        <dbReference type="EMBL" id="KZT60563.1"/>
    </source>
</evidence>
<evidence type="ECO:0000313" key="2">
    <source>
        <dbReference type="Proteomes" id="UP000076842"/>
    </source>
</evidence>
<protein>
    <submittedName>
        <fullName evidence="1">Uncharacterized protein</fullName>
    </submittedName>
</protein>
<dbReference type="STRING" id="1353952.A0A165IH00"/>
<dbReference type="InParanoid" id="A0A165IH00"/>
<dbReference type="Proteomes" id="UP000076842">
    <property type="component" value="Unassembled WGS sequence"/>
</dbReference>
<dbReference type="AlphaFoldDB" id="A0A165IH00"/>
<dbReference type="OrthoDB" id="3133167at2759"/>
<accession>A0A165IH00</accession>